<evidence type="ECO:0000259" key="3">
    <source>
        <dbReference type="PROSITE" id="PS51430"/>
    </source>
</evidence>
<dbReference type="Pfam" id="PF21714">
    <property type="entry name" value="KaiA_N"/>
    <property type="match status" value="1"/>
</dbReference>
<evidence type="ECO:0000259" key="4">
    <source>
        <dbReference type="PROSITE" id="PS51431"/>
    </source>
</evidence>
<dbReference type="SMART" id="SM01247">
    <property type="entry name" value="KaiA"/>
    <property type="match status" value="1"/>
</dbReference>
<dbReference type="Proteomes" id="UP000176944">
    <property type="component" value="Chromosome"/>
</dbReference>
<dbReference type="Gene3D" id="3.40.50.2300">
    <property type="match status" value="1"/>
</dbReference>
<name>A0A1D9GCC8_MOOP1</name>
<reference evidence="6" key="1">
    <citation type="submission" date="2016-10" db="EMBL/GenBank/DDBJ databases">
        <title>Comparative genomics uncovers the prolific and rare metabolic potential of the cyanobacterial genus Moorea.</title>
        <authorList>
            <person name="Leao T."/>
            <person name="Castelao G."/>
            <person name="Korobeynikov A."/>
            <person name="Monroe E.A."/>
            <person name="Podell S."/>
            <person name="Glukhov E."/>
            <person name="Allen E."/>
            <person name="Gerwick W.H."/>
            <person name="Gerwick L."/>
        </authorList>
    </citation>
    <scope>NUCLEOTIDE SEQUENCE [LARGE SCALE GENOMIC DNA]</scope>
    <source>
        <strain evidence="6">JHB</strain>
    </source>
</reference>
<feature type="domain" description="KaiA N-terminal" evidence="3">
    <location>
        <begin position="2"/>
        <end position="186"/>
    </location>
</feature>
<dbReference type="GO" id="GO:0007623">
    <property type="term" value="P:circadian rhythm"/>
    <property type="evidence" value="ECO:0007669"/>
    <property type="project" value="InterPro"/>
</dbReference>
<dbReference type="SUPFAM" id="SSF101215">
    <property type="entry name" value="KaiA/RbsU domain"/>
    <property type="match status" value="1"/>
</dbReference>
<dbReference type="InterPro" id="IPR011006">
    <property type="entry name" value="CheY-like_superfamily"/>
</dbReference>
<dbReference type="PROSITE" id="PS51431">
    <property type="entry name" value="KAIA_C"/>
    <property type="match status" value="1"/>
</dbReference>
<dbReference type="SUPFAM" id="SSF52172">
    <property type="entry name" value="CheY-like"/>
    <property type="match status" value="1"/>
</dbReference>
<dbReference type="InterPro" id="IPR020844">
    <property type="entry name" value="Circadian_clock_KaiA_N"/>
</dbReference>
<feature type="domain" description="KaiA C-terminal" evidence="4">
    <location>
        <begin position="196"/>
        <end position="304"/>
    </location>
</feature>
<proteinExistence type="predicted"/>
<evidence type="ECO:0000313" key="5">
    <source>
        <dbReference type="EMBL" id="AOY85020.2"/>
    </source>
</evidence>
<dbReference type="AlphaFoldDB" id="A0A1D9GCC8"/>
<organism evidence="5 6">
    <name type="scientific">Moorena producens (strain JHB)</name>
    <dbReference type="NCBI Taxonomy" id="1454205"/>
    <lineage>
        <taxon>Bacteria</taxon>
        <taxon>Bacillati</taxon>
        <taxon>Cyanobacteriota</taxon>
        <taxon>Cyanophyceae</taxon>
        <taxon>Coleofasciculales</taxon>
        <taxon>Coleofasciculaceae</taxon>
        <taxon>Moorena</taxon>
    </lineage>
</organism>
<dbReference type="PROSITE" id="PS51430">
    <property type="entry name" value="KAIA_N"/>
    <property type="match status" value="1"/>
</dbReference>
<dbReference type="InterPro" id="IPR011648">
    <property type="entry name" value="Circadian_clock_KaiA"/>
</dbReference>
<evidence type="ECO:0000313" key="6">
    <source>
        <dbReference type="Proteomes" id="UP000176944"/>
    </source>
</evidence>
<accession>A0A1D9GCC8</accession>
<dbReference type="Gene3D" id="1.10.1240.30">
    <property type="entry name" value="KaiA/RbsU domain"/>
    <property type="match status" value="1"/>
</dbReference>
<evidence type="ECO:0000256" key="2">
    <source>
        <dbReference type="ARBA" id="ARBA00034852"/>
    </source>
</evidence>
<protein>
    <recommendedName>
        <fullName evidence="2">Circadian clock oscillator protein KaiA</fullName>
    </recommendedName>
</protein>
<dbReference type="InterPro" id="IPR017944">
    <property type="entry name" value="KaiA/RbsU_helical_domain_sf"/>
</dbReference>
<sequence>MLLSQLTICTLISSDSLAQSLSQVLGSEHYIVHSTSSESDFFEVVEQHKQDLDCLVLQDTDTLPQVIQYLYLQGTTLPAVFLLKDSPETPPRVDSNQQLGSNQTTHKFTARSRAHLFHPAEVELSIHQLPEIGNFIQQAMTKFLSLAPACNLPRSSGSVYPTLTVANYSFLSKQQHRLAEKLRERLGYLGVYYKRNPRLFFRNLSLNDRDELLEHLRSEYRQIVLQYFAPGDTLNQDIDHFVEQVFFADISISKIVEIHMELMDEFSKQLQLEGRREDILLDYRLTLIDVIAHLGEMYRRSIPREL</sequence>
<dbReference type="Pfam" id="PF07688">
    <property type="entry name" value="KaiA"/>
    <property type="match status" value="1"/>
</dbReference>
<keyword evidence="1" id="KW-0090">Biological rhythms</keyword>
<evidence type="ECO:0000256" key="1">
    <source>
        <dbReference type="ARBA" id="ARBA00023108"/>
    </source>
</evidence>
<gene>
    <name evidence="5" type="ORF">BJP36_33465</name>
</gene>
<dbReference type="EMBL" id="CP017708">
    <property type="protein sequence ID" value="AOY85020.2"/>
    <property type="molecule type" value="Genomic_DNA"/>
</dbReference>
<dbReference type="InterPro" id="IPR020856">
    <property type="entry name" value="Circadian_clock_protein_KaiA_C"/>
</dbReference>